<dbReference type="InParanoid" id="A0A194QVE6"/>
<dbReference type="Proteomes" id="UP000053240">
    <property type="component" value="Unassembled WGS sequence"/>
</dbReference>
<sequence length="87" mass="9737">MGPSDALQCGAVRYGVMLRGGGEDARVWAAGVGRARASSPPPHRWYTNRKQFGYDFKTIQYITIFNNKNITSLIHDIMQSFTPKTIC</sequence>
<accession>A0A194QVE6</accession>
<evidence type="ECO:0000313" key="2">
    <source>
        <dbReference type="Proteomes" id="UP000053240"/>
    </source>
</evidence>
<keyword evidence="2" id="KW-1185">Reference proteome</keyword>
<gene>
    <name evidence="1" type="ORF">RR48_15435</name>
</gene>
<evidence type="ECO:0000313" key="1">
    <source>
        <dbReference type="EMBL" id="KPJ09294.1"/>
    </source>
</evidence>
<organism evidence="1 2">
    <name type="scientific">Papilio machaon</name>
    <name type="common">Old World swallowtail butterfly</name>
    <dbReference type="NCBI Taxonomy" id="76193"/>
    <lineage>
        <taxon>Eukaryota</taxon>
        <taxon>Metazoa</taxon>
        <taxon>Ecdysozoa</taxon>
        <taxon>Arthropoda</taxon>
        <taxon>Hexapoda</taxon>
        <taxon>Insecta</taxon>
        <taxon>Pterygota</taxon>
        <taxon>Neoptera</taxon>
        <taxon>Endopterygota</taxon>
        <taxon>Lepidoptera</taxon>
        <taxon>Glossata</taxon>
        <taxon>Ditrysia</taxon>
        <taxon>Papilionoidea</taxon>
        <taxon>Papilionidae</taxon>
        <taxon>Papilioninae</taxon>
        <taxon>Papilio</taxon>
    </lineage>
</organism>
<reference evidence="1 2" key="1">
    <citation type="journal article" date="2015" name="Nat. Commun.">
        <title>Outbred genome sequencing and CRISPR/Cas9 gene editing in butterflies.</title>
        <authorList>
            <person name="Li X."/>
            <person name="Fan D."/>
            <person name="Zhang W."/>
            <person name="Liu G."/>
            <person name="Zhang L."/>
            <person name="Zhao L."/>
            <person name="Fang X."/>
            <person name="Chen L."/>
            <person name="Dong Y."/>
            <person name="Chen Y."/>
            <person name="Ding Y."/>
            <person name="Zhao R."/>
            <person name="Feng M."/>
            <person name="Zhu Y."/>
            <person name="Feng Y."/>
            <person name="Jiang X."/>
            <person name="Zhu D."/>
            <person name="Xiang H."/>
            <person name="Feng X."/>
            <person name="Li S."/>
            <person name="Wang J."/>
            <person name="Zhang G."/>
            <person name="Kronforst M.R."/>
            <person name="Wang W."/>
        </authorList>
    </citation>
    <scope>NUCLEOTIDE SEQUENCE [LARGE SCALE GENOMIC DNA]</scope>
    <source>
        <strain evidence="1">Ya'a_city_454_Pm</strain>
        <tissue evidence="1">Whole body</tissue>
    </source>
</reference>
<proteinExistence type="predicted"/>
<dbReference type="EMBL" id="KQ461108">
    <property type="protein sequence ID" value="KPJ09294.1"/>
    <property type="molecule type" value="Genomic_DNA"/>
</dbReference>
<protein>
    <submittedName>
        <fullName evidence="1">Uncharacterized protein</fullName>
    </submittedName>
</protein>
<name>A0A194QVE6_PAPMA</name>
<dbReference type="AlphaFoldDB" id="A0A194QVE6"/>